<organism evidence="1 2">
    <name type="scientific">Streptomyces auratus AGR0001</name>
    <dbReference type="NCBI Taxonomy" id="1160718"/>
    <lineage>
        <taxon>Bacteria</taxon>
        <taxon>Bacillati</taxon>
        <taxon>Actinomycetota</taxon>
        <taxon>Actinomycetes</taxon>
        <taxon>Kitasatosporales</taxon>
        <taxon>Streptomycetaceae</taxon>
        <taxon>Streptomyces</taxon>
    </lineage>
</organism>
<evidence type="ECO:0000313" key="2">
    <source>
        <dbReference type="Proteomes" id="UP000009036"/>
    </source>
</evidence>
<dbReference type="RefSeq" id="WP_040902030.1">
    <property type="nucleotide sequence ID" value="NZ_CP072931.1"/>
</dbReference>
<protein>
    <submittedName>
        <fullName evidence="1">Uncharacterized protein</fullName>
    </submittedName>
</protein>
<evidence type="ECO:0000313" key="1">
    <source>
        <dbReference type="EMBL" id="QTZ95756.1"/>
    </source>
</evidence>
<reference evidence="1" key="1">
    <citation type="journal article" date="2012" name="J. Bacteriol.">
        <title>Genome Sequence of Streptomyces auratus Strain AGR0001, a Phoslactomycin-Producing Actinomycete.</title>
        <authorList>
            <person name="Han X."/>
            <person name="Li M."/>
            <person name="Ding Z."/>
            <person name="Zhao J."/>
            <person name="Ji K."/>
            <person name="Wen M."/>
            <person name="Lu T."/>
        </authorList>
    </citation>
    <scope>NUCLEOTIDE SEQUENCE</scope>
    <source>
        <strain evidence="1">AGR0001</strain>
    </source>
</reference>
<dbReference type="EMBL" id="CP072931">
    <property type="protein sequence ID" value="QTZ95756.1"/>
    <property type="molecule type" value="Genomic_DNA"/>
</dbReference>
<reference evidence="1" key="2">
    <citation type="submission" date="2021-04" db="EMBL/GenBank/DDBJ databases">
        <authorList>
            <person name="Wen M.-L."/>
            <person name="Han X.-L."/>
            <person name="Xiong J."/>
        </authorList>
    </citation>
    <scope>NUCLEOTIDE SEQUENCE</scope>
    <source>
        <strain evidence="1">AGR0001</strain>
    </source>
</reference>
<dbReference type="AlphaFoldDB" id="A0A8B1NYZ2"/>
<keyword evidence="2" id="KW-1185">Reference proteome</keyword>
<dbReference type="Proteomes" id="UP000009036">
    <property type="component" value="Chromosome"/>
</dbReference>
<gene>
    <name evidence="1" type="ORF">SU9_033430</name>
</gene>
<accession>A0A8B1NYZ2</accession>
<dbReference type="KEGG" id="sauh:SU9_033430"/>
<dbReference type="OrthoDB" id="4245202at2"/>
<name>A0A8B1NYZ2_9ACTN</name>
<proteinExistence type="predicted"/>
<sequence>MPSTIIAPYARSAVIVDEAGNVLAAKNVTAVKKLGTGHYNVTVGNDIDTTIAAIQATIVRGAPSWYATVHIGTDPSNNNHIVDVWTGANGAASDQPFHLAVL</sequence>